<protein>
    <submittedName>
        <fullName evidence="1">Uncharacterized protein</fullName>
    </submittedName>
</protein>
<gene>
    <name evidence="1" type="ORF">LTRI10_LOCUS44191</name>
</gene>
<organism evidence="1 2">
    <name type="scientific">Linum trigynum</name>
    <dbReference type="NCBI Taxonomy" id="586398"/>
    <lineage>
        <taxon>Eukaryota</taxon>
        <taxon>Viridiplantae</taxon>
        <taxon>Streptophyta</taxon>
        <taxon>Embryophyta</taxon>
        <taxon>Tracheophyta</taxon>
        <taxon>Spermatophyta</taxon>
        <taxon>Magnoliopsida</taxon>
        <taxon>eudicotyledons</taxon>
        <taxon>Gunneridae</taxon>
        <taxon>Pentapetalae</taxon>
        <taxon>rosids</taxon>
        <taxon>fabids</taxon>
        <taxon>Malpighiales</taxon>
        <taxon>Linaceae</taxon>
        <taxon>Linum</taxon>
    </lineage>
</organism>
<dbReference type="AlphaFoldDB" id="A0AAV2G1B4"/>
<reference evidence="1 2" key="1">
    <citation type="submission" date="2024-04" db="EMBL/GenBank/DDBJ databases">
        <authorList>
            <person name="Fracassetti M."/>
        </authorList>
    </citation>
    <scope>NUCLEOTIDE SEQUENCE [LARGE SCALE GENOMIC DNA]</scope>
</reference>
<name>A0AAV2G1B4_9ROSI</name>
<sequence length="84" mass="9578">MATGLGAVHHQAKRDISSNGFDFTQVFTLTDQADQNRDSTTFYPTFAGQQYSCGEKTKEQTSWKLIFVYNITTWSRIDGHSHEQ</sequence>
<evidence type="ECO:0000313" key="2">
    <source>
        <dbReference type="Proteomes" id="UP001497516"/>
    </source>
</evidence>
<accession>A0AAV2G1B4</accession>
<dbReference type="Proteomes" id="UP001497516">
    <property type="component" value="Chromosome 7"/>
</dbReference>
<keyword evidence="2" id="KW-1185">Reference proteome</keyword>
<dbReference type="EMBL" id="OZ034820">
    <property type="protein sequence ID" value="CAL1404326.1"/>
    <property type="molecule type" value="Genomic_DNA"/>
</dbReference>
<evidence type="ECO:0000313" key="1">
    <source>
        <dbReference type="EMBL" id="CAL1404326.1"/>
    </source>
</evidence>
<proteinExistence type="predicted"/>